<dbReference type="EMBL" id="JADHOK010000038">
    <property type="protein sequence ID" value="MBL6761812.1"/>
    <property type="molecule type" value="Genomic_DNA"/>
</dbReference>
<organism evidence="5 6">
    <name type="scientific">PS1 clade bacterium</name>
    <dbReference type="NCBI Taxonomy" id="2175152"/>
    <lineage>
        <taxon>Bacteria</taxon>
        <taxon>Pseudomonadati</taxon>
        <taxon>Pseudomonadota</taxon>
        <taxon>Alphaproteobacteria</taxon>
        <taxon>PS1 clade</taxon>
    </lineage>
</organism>
<accession>A0A937HHZ2</accession>
<dbReference type="InterPro" id="IPR051047">
    <property type="entry name" value="AccD/PCCB"/>
</dbReference>
<feature type="domain" description="CoA carboxyltransferase C-terminal" evidence="4">
    <location>
        <begin position="366"/>
        <end position="603"/>
    </location>
</feature>
<reference evidence="5" key="1">
    <citation type="submission" date="2020-10" db="EMBL/GenBank/DDBJ databases">
        <title>Microbiome of the Black Sea water column analyzed by genome centric metagenomics.</title>
        <authorList>
            <person name="Cabello-Yeves P.J."/>
            <person name="Callieri C."/>
            <person name="Picazo A."/>
            <person name="Mehrshad M."/>
            <person name="Haro-Moreno J.M."/>
            <person name="Roda-Garcia J."/>
            <person name="Dzembekova N."/>
            <person name="Slabakova V."/>
            <person name="Slabakova N."/>
            <person name="Moncheva S."/>
            <person name="Rodriguez-Valera F."/>
        </authorList>
    </citation>
    <scope>NUCLEOTIDE SEQUENCE</scope>
    <source>
        <strain evidence="5">BS307-5m-G5</strain>
    </source>
</reference>
<dbReference type="InterPro" id="IPR000089">
    <property type="entry name" value="Biotin_lipoyl"/>
</dbReference>
<dbReference type="InterPro" id="IPR011053">
    <property type="entry name" value="Single_hybrid_motif"/>
</dbReference>
<evidence type="ECO:0000256" key="2">
    <source>
        <dbReference type="SAM" id="Coils"/>
    </source>
</evidence>
<name>A0A937HHZ2_9PROT</name>
<evidence type="ECO:0000259" key="4">
    <source>
        <dbReference type="PROSITE" id="PS50989"/>
    </source>
</evidence>
<dbReference type="Pfam" id="PF01039">
    <property type="entry name" value="Carboxyl_trans"/>
    <property type="match status" value="1"/>
</dbReference>
<keyword evidence="2" id="KW-0175">Coiled coil</keyword>
<dbReference type="GO" id="GO:0004658">
    <property type="term" value="F:propionyl-CoA carboxylase activity"/>
    <property type="evidence" value="ECO:0007669"/>
    <property type="project" value="TreeGrafter"/>
</dbReference>
<evidence type="ECO:0008006" key="7">
    <source>
        <dbReference type="Google" id="ProtNLM"/>
    </source>
</evidence>
<dbReference type="GO" id="GO:0009317">
    <property type="term" value="C:acetyl-CoA carboxylase complex"/>
    <property type="evidence" value="ECO:0007669"/>
    <property type="project" value="TreeGrafter"/>
</dbReference>
<dbReference type="Pfam" id="PF00364">
    <property type="entry name" value="Biotin_lipoyl"/>
    <property type="match status" value="1"/>
</dbReference>
<proteinExistence type="predicted"/>
<evidence type="ECO:0000313" key="6">
    <source>
        <dbReference type="Proteomes" id="UP000785783"/>
    </source>
</evidence>
<dbReference type="PANTHER" id="PTHR43842">
    <property type="entry name" value="PROPIONYL-COA CARBOXYLASE BETA CHAIN"/>
    <property type="match status" value="1"/>
</dbReference>
<dbReference type="PANTHER" id="PTHR43842:SF2">
    <property type="entry name" value="PROPIONYL-COA CARBOXYLASE BETA CHAIN, MITOCHONDRIAL"/>
    <property type="match status" value="1"/>
</dbReference>
<feature type="coiled-coil region" evidence="2">
    <location>
        <begin position="90"/>
        <end position="117"/>
    </location>
</feature>
<gene>
    <name evidence="5" type="ORF">ISQ19_03850</name>
</gene>
<dbReference type="PROSITE" id="PS00188">
    <property type="entry name" value="BIOTIN"/>
    <property type="match status" value="1"/>
</dbReference>
<sequence length="625" mass="66482">MTMSKDKTKSVTSVAAPMQAVVHSVNVAVGDAVSAGEELVILEAMKMQHALAAPVSGTVKALKYYVGEVVEEGAPVFSIEVGEAAAAQQGESHTQDLDAVRADLAELQARLARTLDANRPEKMAKRHDKGHRSARENVEDLCDEGSFIEYGQLMVAAQRQRRQLDDLIDNTPADGLVAGFGAVNGEMFDEEAARTAVLAYDYTVLAGTQGLFNHKKTDRVLEMAHQWQLPTIFYTEGGGGRPGDTDASKISGGGLDVMTFATWAQASGVAPRIAINNGYCFAGNAVLFGCADVTIATKDSYIGMGGPAMIEGGGLGAVAPTEVGPMDIQTENGVVDLLADDEAHATAMAKQLLGYFQGPLQSHACEDQRKLRHIIPEDRKRAYDMRTAIEMIADTGSFLELRRAYGKGMITGFMRIEGRPFGLIANNPAHLGGAIDAEAAEKAGRFVQLCDAFELPLVSFCDTPGFMVGPEHEKFGTVRRASSMLVAGASISVPVFMVVLRKGYGLGAQAMGMGSLHVPQMTLAWPTGEFGPMGLEGAVRLGYSKEIAAAGGEGSKEGDAIFNKLLDAMIANGKALNAAMYHEIDAVIDPKDTRAYLIRALKSMPVGKKASSSNNSGKRPFIPTW</sequence>
<evidence type="ECO:0000259" key="3">
    <source>
        <dbReference type="PROSITE" id="PS50968"/>
    </source>
</evidence>
<dbReference type="PROSITE" id="PS50989">
    <property type="entry name" value="COA_CT_CTER"/>
    <property type="match status" value="1"/>
</dbReference>
<dbReference type="InterPro" id="IPR011763">
    <property type="entry name" value="COA_CT_C"/>
</dbReference>
<dbReference type="SUPFAM" id="SSF52096">
    <property type="entry name" value="ClpP/crotonase"/>
    <property type="match status" value="2"/>
</dbReference>
<evidence type="ECO:0000256" key="1">
    <source>
        <dbReference type="ARBA" id="ARBA00023267"/>
    </source>
</evidence>
<dbReference type="Proteomes" id="UP000785783">
    <property type="component" value="Unassembled WGS sequence"/>
</dbReference>
<evidence type="ECO:0000313" key="5">
    <source>
        <dbReference type="EMBL" id="MBL6761812.1"/>
    </source>
</evidence>
<keyword evidence="1" id="KW-0092">Biotin</keyword>
<dbReference type="InterPro" id="IPR001882">
    <property type="entry name" value="Biotin_BS"/>
</dbReference>
<dbReference type="Gene3D" id="2.40.50.100">
    <property type="match status" value="1"/>
</dbReference>
<dbReference type="InterPro" id="IPR029045">
    <property type="entry name" value="ClpP/crotonase-like_dom_sf"/>
</dbReference>
<feature type="domain" description="Lipoyl-binding" evidence="3">
    <location>
        <begin position="1"/>
        <end position="80"/>
    </location>
</feature>
<dbReference type="PROSITE" id="PS50968">
    <property type="entry name" value="BIOTINYL_LIPOYL"/>
    <property type="match status" value="1"/>
</dbReference>
<dbReference type="Gene3D" id="3.90.226.10">
    <property type="entry name" value="2-enoyl-CoA Hydratase, Chain A, domain 1"/>
    <property type="match status" value="2"/>
</dbReference>
<dbReference type="SUPFAM" id="SSF51230">
    <property type="entry name" value="Single hybrid motif"/>
    <property type="match status" value="1"/>
</dbReference>
<dbReference type="CDD" id="cd06850">
    <property type="entry name" value="biotinyl_domain"/>
    <property type="match status" value="1"/>
</dbReference>
<dbReference type="AlphaFoldDB" id="A0A937HHZ2"/>
<dbReference type="InterPro" id="IPR034733">
    <property type="entry name" value="AcCoA_carboxyl_beta"/>
</dbReference>
<comment type="caution">
    <text evidence="5">The sequence shown here is derived from an EMBL/GenBank/DDBJ whole genome shotgun (WGS) entry which is preliminary data.</text>
</comment>
<protein>
    <recommendedName>
        <fullName evidence="7">Biotin/lipoyl-binding protein</fullName>
    </recommendedName>
</protein>